<dbReference type="InterPro" id="IPR050383">
    <property type="entry name" value="GlyoxalaseI/FosfomycinResist"/>
</dbReference>
<dbReference type="EMBL" id="BOOJ01000029">
    <property type="protein sequence ID" value="GIH92672.1"/>
    <property type="molecule type" value="Genomic_DNA"/>
</dbReference>
<evidence type="ECO:0000313" key="3">
    <source>
        <dbReference type="Proteomes" id="UP000619788"/>
    </source>
</evidence>
<dbReference type="PANTHER" id="PTHR21366:SF22">
    <property type="entry name" value="VOC DOMAIN-CONTAINING PROTEIN"/>
    <property type="match status" value="1"/>
</dbReference>
<dbReference type="PROSITE" id="PS51819">
    <property type="entry name" value="VOC"/>
    <property type="match status" value="1"/>
</dbReference>
<feature type="domain" description="VOC" evidence="1">
    <location>
        <begin position="26"/>
        <end position="152"/>
    </location>
</feature>
<gene>
    <name evidence="2" type="ORF">Psi01_33020</name>
</gene>
<dbReference type="InterPro" id="IPR004360">
    <property type="entry name" value="Glyas_Fos-R_dOase_dom"/>
</dbReference>
<accession>A0A8J3WLL6</accession>
<comment type="caution">
    <text evidence="2">The sequence shown here is derived from an EMBL/GenBank/DDBJ whole genome shotgun (WGS) entry which is preliminary data.</text>
</comment>
<dbReference type="AlphaFoldDB" id="A0A8J3WLL6"/>
<reference evidence="2 3" key="1">
    <citation type="submission" date="2021-01" db="EMBL/GenBank/DDBJ databases">
        <title>Whole genome shotgun sequence of Planobispora siamensis NBRC 107568.</title>
        <authorList>
            <person name="Komaki H."/>
            <person name="Tamura T."/>
        </authorList>
    </citation>
    <scope>NUCLEOTIDE SEQUENCE [LARGE SCALE GENOMIC DNA]</scope>
    <source>
        <strain evidence="2 3">NBRC 107568</strain>
    </source>
</reference>
<dbReference type="PANTHER" id="PTHR21366">
    <property type="entry name" value="GLYOXALASE FAMILY PROTEIN"/>
    <property type="match status" value="1"/>
</dbReference>
<sequence>MVMGHPKIFSCQVQSPLNGIVMTDPIEVSVAPLIAVSDLDVSVEFYTRALGATVRLRLQHYALLETGTQRLHLAVAASPPPDRPQISLAPMSTADSRPFLLVLQVPDCDSAAEGIAALGARVLGPPTVPPWGGERRCFALDPDGHLLELNQALPGA</sequence>
<dbReference type="Proteomes" id="UP000619788">
    <property type="component" value="Unassembled WGS sequence"/>
</dbReference>
<dbReference type="InterPro" id="IPR029068">
    <property type="entry name" value="Glyas_Bleomycin-R_OHBP_Dase"/>
</dbReference>
<evidence type="ECO:0000313" key="2">
    <source>
        <dbReference type="EMBL" id="GIH92672.1"/>
    </source>
</evidence>
<proteinExistence type="predicted"/>
<name>A0A8J3WLL6_9ACTN</name>
<keyword evidence="3" id="KW-1185">Reference proteome</keyword>
<protein>
    <recommendedName>
        <fullName evidence="1">VOC domain-containing protein</fullName>
    </recommendedName>
</protein>
<dbReference type="SUPFAM" id="SSF54593">
    <property type="entry name" value="Glyoxalase/Bleomycin resistance protein/Dihydroxybiphenyl dioxygenase"/>
    <property type="match status" value="1"/>
</dbReference>
<dbReference type="Gene3D" id="3.10.180.10">
    <property type="entry name" value="2,3-Dihydroxybiphenyl 1,2-Dioxygenase, domain 1"/>
    <property type="match status" value="1"/>
</dbReference>
<dbReference type="Pfam" id="PF00903">
    <property type="entry name" value="Glyoxalase"/>
    <property type="match status" value="1"/>
</dbReference>
<organism evidence="2 3">
    <name type="scientific">Planobispora siamensis</name>
    <dbReference type="NCBI Taxonomy" id="936338"/>
    <lineage>
        <taxon>Bacteria</taxon>
        <taxon>Bacillati</taxon>
        <taxon>Actinomycetota</taxon>
        <taxon>Actinomycetes</taxon>
        <taxon>Streptosporangiales</taxon>
        <taxon>Streptosporangiaceae</taxon>
        <taxon>Planobispora</taxon>
    </lineage>
</organism>
<dbReference type="InterPro" id="IPR037523">
    <property type="entry name" value="VOC_core"/>
</dbReference>
<evidence type="ECO:0000259" key="1">
    <source>
        <dbReference type="PROSITE" id="PS51819"/>
    </source>
</evidence>